<dbReference type="SUPFAM" id="SSF117281">
    <property type="entry name" value="Kelch motif"/>
    <property type="match status" value="1"/>
</dbReference>
<organism evidence="1 2">
    <name type="scientific">Dentiscutata erythropus</name>
    <dbReference type="NCBI Taxonomy" id="1348616"/>
    <lineage>
        <taxon>Eukaryota</taxon>
        <taxon>Fungi</taxon>
        <taxon>Fungi incertae sedis</taxon>
        <taxon>Mucoromycota</taxon>
        <taxon>Glomeromycotina</taxon>
        <taxon>Glomeromycetes</taxon>
        <taxon>Diversisporales</taxon>
        <taxon>Gigasporaceae</taxon>
        <taxon>Dentiscutata</taxon>
    </lineage>
</organism>
<accession>A0A9N9E560</accession>
<dbReference type="Proteomes" id="UP000789405">
    <property type="component" value="Unassembled WGS sequence"/>
</dbReference>
<dbReference type="AlphaFoldDB" id="A0A9N9E560"/>
<dbReference type="OrthoDB" id="432528at2759"/>
<gene>
    <name evidence="1" type="ORF">DERYTH_LOCUS10670</name>
</gene>
<evidence type="ECO:0000313" key="2">
    <source>
        <dbReference type="Proteomes" id="UP000789405"/>
    </source>
</evidence>
<dbReference type="InterPro" id="IPR015915">
    <property type="entry name" value="Kelch-typ_b-propeller"/>
</dbReference>
<dbReference type="Pfam" id="PF24681">
    <property type="entry name" value="Kelch_KLHDC2_KLHL20_DRC7"/>
    <property type="match status" value="1"/>
</dbReference>
<sequence length="355" mass="38738">MIFGINCFTPEGRSGHVAVIVNNQIYFMGGSRLIPDGNPIKSSIRKYNLSNEVFSLDLTSQFSTINPSYVKLPDSQMAYGSEKGTAVVGGPSKEDVYLVGSTLQNLTLLNQIDNNATITSNQTLMINELINTWNVTNQPIFVYRPSVQSWFSPDSQGGPMIRRRSTSTVIDQNGRIIYMFGGRAQIETGSLTLICFNDLYTYDTTVSKWSQINAANAPSPRSNSPAILLQNGKILYIGGVYQISPGEATLPIDMNNIAKSSIPIQARAGHTATLTPDNKTIIIIGGTSSNITNNETSSNETNPYIYLLDLPCKSWVTIFKPGESSCPKPSVNVNNVFDNPIYKGLIISGIVLIVF</sequence>
<comment type="caution">
    <text evidence="1">The sequence shown here is derived from an EMBL/GenBank/DDBJ whole genome shotgun (WGS) entry which is preliminary data.</text>
</comment>
<protein>
    <submittedName>
        <fullName evidence="1">4941_t:CDS:1</fullName>
    </submittedName>
</protein>
<dbReference type="EMBL" id="CAJVPY010006305">
    <property type="protein sequence ID" value="CAG8660232.1"/>
    <property type="molecule type" value="Genomic_DNA"/>
</dbReference>
<evidence type="ECO:0000313" key="1">
    <source>
        <dbReference type="EMBL" id="CAG8660232.1"/>
    </source>
</evidence>
<dbReference type="Gene3D" id="2.120.10.80">
    <property type="entry name" value="Kelch-type beta propeller"/>
    <property type="match status" value="1"/>
</dbReference>
<dbReference type="PANTHER" id="PTHR23244">
    <property type="entry name" value="KELCH REPEAT DOMAIN"/>
    <property type="match status" value="1"/>
</dbReference>
<proteinExistence type="predicted"/>
<name>A0A9N9E560_9GLOM</name>
<keyword evidence="2" id="KW-1185">Reference proteome</keyword>
<dbReference type="PANTHER" id="PTHR23244:SF456">
    <property type="entry name" value="MULTIPLE EPIDERMAL GROWTH FACTOR-LIKE DOMAINS PROTEIN 8"/>
    <property type="match status" value="1"/>
</dbReference>
<reference evidence="1" key="1">
    <citation type="submission" date="2021-06" db="EMBL/GenBank/DDBJ databases">
        <authorList>
            <person name="Kallberg Y."/>
            <person name="Tangrot J."/>
            <person name="Rosling A."/>
        </authorList>
    </citation>
    <scope>NUCLEOTIDE SEQUENCE</scope>
    <source>
        <strain evidence="1">MA453B</strain>
    </source>
</reference>